<dbReference type="EMBL" id="PNEN01000481">
    <property type="protein sequence ID" value="PPJ57972.1"/>
    <property type="molecule type" value="Genomic_DNA"/>
</dbReference>
<dbReference type="Proteomes" id="UP000237631">
    <property type="component" value="Unassembled WGS sequence"/>
</dbReference>
<evidence type="ECO:0000259" key="2">
    <source>
        <dbReference type="Pfam" id="PF20248"/>
    </source>
</evidence>
<dbReference type="InterPro" id="IPR036866">
    <property type="entry name" value="RibonucZ/Hydroxyglut_hydro"/>
</dbReference>
<dbReference type="STRING" id="357750.A0A2S6CE12"/>
<keyword evidence="4" id="KW-1185">Reference proteome</keyword>
<gene>
    <name evidence="3" type="ORF">CBER1_09402</name>
</gene>
<dbReference type="InterPro" id="IPR052159">
    <property type="entry name" value="Competence_DNA_uptake"/>
</dbReference>
<dbReference type="Pfam" id="PF20248">
    <property type="entry name" value="DUF6603"/>
    <property type="match status" value="1"/>
</dbReference>
<feature type="domain" description="DUF6603" evidence="2">
    <location>
        <begin position="1638"/>
        <end position="2135"/>
    </location>
</feature>
<comment type="caution">
    <text evidence="3">The sequence shown here is derived from an EMBL/GenBank/DDBJ whole genome shotgun (WGS) entry which is preliminary data.</text>
</comment>
<accession>A0A2S6CE12</accession>
<dbReference type="PANTHER" id="PTHR30619:SF1">
    <property type="entry name" value="RECOMBINATION PROTEIN 2"/>
    <property type="match status" value="1"/>
</dbReference>
<evidence type="ECO:0000313" key="4">
    <source>
        <dbReference type="Proteomes" id="UP000237631"/>
    </source>
</evidence>
<evidence type="ECO:0000256" key="1">
    <source>
        <dbReference type="SAM" id="MobiDB-lite"/>
    </source>
</evidence>
<evidence type="ECO:0000313" key="3">
    <source>
        <dbReference type="EMBL" id="PPJ57972.1"/>
    </source>
</evidence>
<dbReference type="SUPFAM" id="SSF56281">
    <property type="entry name" value="Metallo-hydrolase/oxidoreductase"/>
    <property type="match status" value="1"/>
</dbReference>
<dbReference type="PANTHER" id="PTHR30619">
    <property type="entry name" value="DNA INTERNALIZATION/COMPETENCE PROTEIN COMEC/REC2"/>
    <property type="match status" value="1"/>
</dbReference>
<name>A0A2S6CE12_9PEZI</name>
<feature type="compositionally biased region" description="Polar residues" evidence="1">
    <location>
        <begin position="1603"/>
        <end position="1625"/>
    </location>
</feature>
<dbReference type="InterPro" id="IPR046538">
    <property type="entry name" value="DUF6603"/>
</dbReference>
<proteinExistence type="predicted"/>
<reference evidence="4" key="1">
    <citation type="journal article" date="2017" name="bioRxiv">
        <title>Conservation of a gene cluster reveals novel cercosporin biosynthetic mechanisms and extends production to the genus Colletotrichum.</title>
        <authorList>
            <person name="de Jonge R."/>
            <person name="Ebert M.K."/>
            <person name="Huitt-Roehl C.R."/>
            <person name="Pal P."/>
            <person name="Suttle J.C."/>
            <person name="Spanner R.E."/>
            <person name="Neubauer J.D."/>
            <person name="Jurick W.M.II."/>
            <person name="Stott K.A."/>
            <person name="Secor G.A."/>
            <person name="Thomma B.P.H.J."/>
            <person name="Van de Peer Y."/>
            <person name="Townsend C.A."/>
            <person name="Bolton M.D."/>
        </authorList>
    </citation>
    <scope>NUCLEOTIDE SEQUENCE [LARGE SCALE GENOMIC DNA]</scope>
    <source>
        <strain evidence="4">CBS538.71</strain>
    </source>
</reference>
<protein>
    <recommendedName>
        <fullName evidence="2">DUF6603 domain-containing protein</fullName>
    </recommendedName>
</protein>
<dbReference type="Gene3D" id="3.60.15.10">
    <property type="entry name" value="Ribonuclease Z/Hydroxyacylglutathione hydrolase-like"/>
    <property type="match status" value="1"/>
</dbReference>
<dbReference type="OrthoDB" id="3635318at2759"/>
<feature type="region of interest" description="Disordered" evidence="1">
    <location>
        <begin position="1603"/>
        <end position="1634"/>
    </location>
</feature>
<sequence length="2338" mass="256147">MNAPVAPEPPPVDTTPVWRVDHFQINGAFDSVGEAAIILLIDSNKDSILRPDPQAPWHALGEVRRAILIDGGQGPNMLRNAVATIAQIERDYGALAAGPPPRLQFDAVIITHWDKDHYKGFCYKNDSLLTHKRYGYQVATKQVACFKYDTAGKPLTTLYCQFWEVKSPTITPGKVEWNTTMKDGCVIAGKGQTTSKDALVEFDLLWRDHSRAGQPRVLPEPIARCIANPELMLGKNLFTGRLRTVLPAMSWRNIKDIEILAAQNNPADLDGKIEWPGAPAYYIVGCRGYFLGGADIRTRVGAGNVQPMAVRGPHMMVIDEPFTPSKLDPNEFSIMSMLVWKHAPTGIPMRGQFRISMYNGGDSEWLNEAQLVDWLAQSGHTLTIDVMKIGHHGSKAGTSIKLIQQLNPSYYLMSAGYQFGHPTHFLLNYLDAWFRTEAGKSDIVQRFHSLCYPYWLGKVFDKNGQVRYTSAANAANHPMGYLDVPGLLPAERDYRTQLKKLYDDIYKADPDANPLPKLEVAYQSLGTQGQDKVQKDIDTIKDKIIETKDLIDAEPDSSKRAPLKKLKTELEKAQKKRSKGLKAYVKGEEGVILFAEISPYLERAWKLRNGVLDYRFFPFSVSAESLQTGLPEEVDSVLDIAEMLELRSLRIWYVGIKVPDAMTDFQYRTADDTILHSPFTFRKFKVRRKIVVPPQALFVSLPVLPENGGTTVTAPKRPLPPATPSQFDVVLDTAVSIARALRAPETNISLNDWLLAMDHGSIPFLEPVTVSNSWTAIVGDHSHLREWFDGLQFEEGVSRSSTIRIKGTAETDFLQSFQVDLAVTPVCKLTFDSSLAAITSASHVSSEHAKSILNPQGLLHKGPGLVVGLTATMGPLTVDSFCKLFAVDCPFFIDSTAPLAIDERQLNMIWFYPTVDNQTTMILNAKCSSDKAGAGFNTALLPFKYCDFTALALSGRRTWTQSIESEPARAGGERILTVHSKSHVGFKTTIGLRDSAQALATHCELFLQRGPNGFTISLRPYSVAGSPAVTAEQTVLDIVSWIGAETGIASFFGGPTKVEGDHGINARSWLENFAESFAVREVLINVTHDAGGWSLTTISLTLEAAISWGVEPSTDANAAAKQVPLRLTLTRTGGKDVAGYSVVGSLWPPVSPRKAELRCLDPEQSLLSEMLVGIHNPQYFLSIPDLFEHNQKHNGRDVSVDKLPKAIHPTTGQGILPTRLSTLSIVLGTEVISLRGAITSKPYSTDGEPHIALDSIHALIEYDVKSKIFDFSFAAHVYLHASTDSEILLPTADLSVSVTAVRQQDGSSNWSLSGSVEDLTFAHLGQFMHLHDREALVDIMKDIKITALEVDYHYGSHGLGSNFNIHGMIEISDIDLDFTYTYETGPKWQLFASVKLDSEHRSDAPRRTIGTLLSEISSDIAHELPPFLDEIELSVGPGSAIALEVSRETTNSGTKCLVFSLSLHFEGFSAMYLQVAESSKGLTPQTKRLLRMAYQDLPKLRVPTLPDFPQPFGAMELVWVSDDLLRLELDLINQKLTALKELPLAIKDPRTRTSDIGILDSRGQDFDLMLRQGCHIIITDERTESGTALLDYHFGAARAASSRTLSNETVNNNNGAPTATARQGSPQGGLDGGASPLSKTIGPLSISAIAVTFDEESSKLQLTFTAKIRLGPLEGILEGFGVRFPITSLKSFDISTFELLISGAGFEFTRKPISVAGMLYHRTTKLPASVPNAKPNDEYFGGLAIEVDPYNFLAGGYYGNVTDSKTKERFESMFVFAKLDGPFAELEFAELSGLTAGFGYHSDITLPNVSNVTSFPFIAGGTPGSDALQVLDNLIGAQPPWFTPSNGPLWLAAGLTAKLFQALTVSAVLIVDIKPDDVILGIYAECTATLPADVPQEAILAEVDLGIAASLDFGKGTLIMQGGLTPKSYILSRNCRLRGGFALCYWFTGSGHDGDWVFSIGGYHPAFSKPEHYPSPRQLGIDWTYDSTLSIHGGAYLAVTPKCAMAGLAIDMIYASGRLNASLHAFADLLLNYNPLYFTADVGVHVKASVTLGWDFLSHTFHVDMDATLRMHGPPVAGVAHINWEIFKFDVHFGDPNIKLPDPLSWPKFKSIILQRNTDDNSKSLVTIKSVGGLRSDASGSGQNDVHTEESKLWLVNNLTFVMRVDTLFPINRASVNGGDPWNLSGAQTEIYMKPMHVSASATSTLNISVVNAADTKQKLAIDVDVCVKDMPSALWEKYDPSSDPMLQPDNSTSSLLSPINATRSLMTGLYIYPPAATEIGPEVLVHGADWTEDCYSTLKTNRPPSLDLSRLSSFSKHEIHPLTAEEEQEGEAIGVFE</sequence>
<organism evidence="3 4">
    <name type="scientific">Cercospora berteroae</name>
    <dbReference type="NCBI Taxonomy" id="357750"/>
    <lineage>
        <taxon>Eukaryota</taxon>
        <taxon>Fungi</taxon>
        <taxon>Dikarya</taxon>
        <taxon>Ascomycota</taxon>
        <taxon>Pezizomycotina</taxon>
        <taxon>Dothideomycetes</taxon>
        <taxon>Dothideomycetidae</taxon>
        <taxon>Mycosphaerellales</taxon>
        <taxon>Mycosphaerellaceae</taxon>
        <taxon>Cercospora</taxon>
    </lineage>
</organism>